<sequence>MTRKFSDIFRRRPLTGAPDDTAHGETQVQRDEHMRSAQAQAKKLWDTIGRRRHRDARGR</sequence>
<protein>
    <submittedName>
        <fullName evidence="2">Uncharacterized protein</fullName>
    </submittedName>
</protein>
<name>A0ABM7U169_9BURK</name>
<keyword evidence="3" id="KW-1185">Reference proteome</keyword>
<evidence type="ECO:0000313" key="3">
    <source>
        <dbReference type="Proteomes" id="UP001319874"/>
    </source>
</evidence>
<gene>
    <name evidence="2" type="ORF">PTKU64_87560</name>
</gene>
<evidence type="ECO:0000313" key="2">
    <source>
        <dbReference type="EMBL" id="BCZ85081.1"/>
    </source>
</evidence>
<feature type="compositionally biased region" description="Basic residues" evidence="1">
    <location>
        <begin position="50"/>
        <end position="59"/>
    </location>
</feature>
<accession>A0ABM7U169</accession>
<dbReference type="EMBL" id="AP024958">
    <property type="protein sequence ID" value="BCZ85081.1"/>
    <property type="molecule type" value="Genomic_DNA"/>
</dbReference>
<feature type="region of interest" description="Disordered" evidence="1">
    <location>
        <begin position="1"/>
        <end position="59"/>
    </location>
</feature>
<proteinExistence type="predicted"/>
<feature type="compositionally biased region" description="Basic and acidic residues" evidence="1">
    <location>
        <begin position="20"/>
        <end position="35"/>
    </location>
</feature>
<reference evidence="2 3" key="1">
    <citation type="journal article" date="2022" name="Front. Microbiol.">
        <title>Identification and characterization of a novel class of self-sufficient cytochrome P450 hydroxylase involved in cyclohexanecarboxylate degradation in Paraburkholderia terrae strain KU-64.</title>
        <authorList>
            <person name="Yamamoto T."/>
            <person name="Hasegawa Y."/>
            <person name="Iwaki H."/>
        </authorList>
    </citation>
    <scope>NUCLEOTIDE SEQUENCE [LARGE SCALE GENOMIC DNA]</scope>
    <source>
        <strain evidence="2 3">KU-64</strain>
    </source>
</reference>
<organism evidence="2 3">
    <name type="scientific">Paraburkholderia terrae</name>
    <dbReference type="NCBI Taxonomy" id="311230"/>
    <lineage>
        <taxon>Bacteria</taxon>
        <taxon>Pseudomonadati</taxon>
        <taxon>Pseudomonadota</taxon>
        <taxon>Betaproteobacteria</taxon>
        <taxon>Burkholderiales</taxon>
        <taxon>Burkholderiaceae</taxon>
        <taxon>Paraburkholderia</taxon>
    </lineage>
</organism>
<feature type="compositionally biased region" description="Basic and acidic residues" evidence="1">
    <location>
        <begin position="1"/>
        <end position="10"/>
    </location>
</feature>
<dbReference type="Proteomes" id="UP001319874">
    <property type="component" value="Chromosome 4"/>
</dbReference>
<evidence type="ECO:0000256" key="1">
    <source>
        <dbReference type="SAM" id="MobiDB-lite"/>
    </source>
</evidence>